<dbReference type="Gene3D" id="3.40.50.720">
    <property type="entry name" value="NAD(P)-binding Rossmann-like Domain"/>
    <property type="match status" value="1"/>
</dbReference>
<dbReference type="InterPro" id="IPR022291">
    <property type="entry name" value="Bacteriocin_synth_cyclodeHase"/>
</dbReference>
<keyword evidence="3" id="KW-1185">Reference proteome</keyword>
<name>A0A9X2ECD9_9NOCA</name>
<evidence type="ECO:0000313" key="2">
    <source>
        <dbReference type="EMBL" id="MCM6775633.1"/>
    </source>
</evidence>
<evidence type="ECO:0000313" key="3">
    <source>
        <dbReference type="Proteomes" id="UP001139157"/>
    </source>
</evidence>
<comment type="caution">
    <text evidence="2">The sequence shown here is derived from an EMBL/GenBank/DDBJ whole genome shotgun (WGS) entry which is preliminary data.</text>
</comment>
<reference evidence="2" key="1">
    <citation type="submission" date="2022-06" db="EMBL/GenBank/DDBJ databases">
        <title>Novel species in genus nocardia.</title>
        <authorList>
            <person name="Li F."/>
        </authorList>
    </citation>
    <scope>NUCLEOTIDE SEQUENCE</scope>
    <source>
        <strain evidence="2">CDC141</strain>
    </source>
</reference>
<feature type="region of interest" description="Disordered" evidence="1">
    <location>
        <begin position="281"/>
        <end position="311"/>
    </location>
</feature>
<accession>A0A9X2ECD9</accession>
<dbReference type="NCBIfam" id="TIGR03882">
    <property type="entry name" value="cyclo_dehyd_2"/>
    <property type="match status" value="1"/>
</dbReference>
<dbReference type="EMBL" id="JAMRXG010000008">
    <property type="protein sequence ID" value="MCM6775633.1"/>
    <property type="molecule type" value="Genomic_DNA"/>
</dbReference>
<dbReference type="AlphaFoldDB" id="A0A9X2ECD9"/>
<evidence type="ECO:0000256" key="1">
    <source>
        <dbReference type="SAM" id="MobiDB-lite"/>
    </source>
</evidence>
<sequence length="311" mass="33743">MTTYCPRGPMLHPRLAVLRRPSGEVQLGWDPEHAVVLRPPGSGPDAVLGFLRLLDGARSHPQIVWQAGRVGIAATDAVAILAALERAGLLVRPWLRATRVRAVHVHGRGPLSDAIALGARTLGLRPTRSRDHGPATSSVTASADLVILADALVPEPFLVNDLVLQRIPHLQVRIRDGRGIVGPLVLPGGTSCLRCADLIRRDHDADWPHLAGQLLGRVGHASPATVTATTALVLRELELILAGDTARPPRTLDTTLELEPDSHHIDRRHWTPHPACPCRTLRPVDAEAQPPQEYEDPTNDTNAQPHRPDNR</sequence>
<proteinExistence type="predicted"/>
<dbReference type="RefSeq" id="WP_251913901.1">
    <property type="nucleotide sequence ID" value="NZ_JAMRXG010000008.1"/>
</dbReference>
<gene>
    <name evidence="2" type="ORF">NDR86_19345</name>
</gene>
<protein>
    <submittedName>
        <fullName evidence="2">TOMM leader peptide-binding protein</fullName>
    </submittedName>
</protein>
<dbReference type="Proteomes" id="UP001139157">
    <property type="component" value="Unassembled WGS sequence"/>
</dbReference>
<organism evidence="2 3">
    <name type="scientific">Nocardia pulmonis</name>
    <dbReference type="NCBI Taxonomy" id="2951408"/>
    <lineage>
        <taxon>Bacteria</taxon>
        <taxon>Bacillati</taxon>
        <taxon>Actinomycetota</taxon>
        <taxon>Actinomycetes</taxon>
        <taxon>Mycobacteriales</taxon>
        <taxon>Nocardiaceae</taxon>
        <taxon>Nocardia</taxon>
    </lineage>
</organism>